<reference evidence="1 2" key="1">
    <citation type="submission" date="2017-11" db="EMBL/GenBank/DDBJ databases">
        <title>De novo assembly and phasing of dikaryotic genomes from two isolates of Puccinia coronata f. sp. avenae, the causal agent of oat crown rust.</title>
        <authorList>
            <person name="Miller M.E."/>
            <person name="Zhang Y."/>
            <person name="Omidvar V."/>
            <person name="Sperschneider J."/>
            <person name="Schwessinger B."/>
            <person name="Raley C."/>
            <person name="Palmer J.M."/>
            <person name="Garnica D."/>
            <person name="Upadhyaya N."/>
            <person name="Rathjen J."/>
            <person name="Taylor J.M."/>
            <person name="Park R.F."/>
            <person name="Dodds P.N."/>
            <person name="Hirsch C.D."/>
            <person name="Kianian S.F."/>
            <person name="Figueroa M."/>
        </authorList>
    </citation>
    <scope>NUCLEOTIDE SEQUENCE [LARGE SCALE GENOMIC DNA]</scope>
    <source>
        <strain evidence="1">12SD80</strain>
    </source>
</reference>
<proteinExistence type="predicted"/>
<protein>
    <submittedName>
        <fullName evidence="1">Uncharacterized protein</fullName>
    </submittedName>
</protein>
<comment type="caution">
    <text evidence="1">The sequence shown here is derived from an EMBL/GenBank/DDBJ whole genome shotgun (WGS) entry which is preliminary data.</text>
</comment>
<accession>A0A2N5U6F2</accession>
<organism evidence="1 2">
    <name type="scientific">Puccinia coronata f. sp. avenae</name>
    <dbReference type="NCBI Taxonomy" id="200324"/>
    <lineage>
        <taxon>Eukaryota</taxon>
        <taxon>Fungi</taxon>
        <taxon>Dikarya</taxon>
        <taxon>Basidiomycota</taxon>
        <taxon>Pucciniomycotina</taxon>
        <taxon>Pucciniomycetes</taxon>
        <taxon>Pucciniales</taxon>
        <taxon>Pucciniaceae</taxon>
        <taxon>Puccinia</taxon>
    </lineage>
</organism>
<gene>
    <name evidence="1" type="ORF">PCASD_15545</name>
</gene>
<dbReference type="EMBL" id="PGCI01000223">
    <property type="protein sequence ID" value="PLW33312.1"/>
    <property type="molecule type" value="Genomic_DNA"/>
</dbReference>
<dbReference type="Proteomes" id="UP000235392">
    <property type="component" value="Unassembled WGS sequence"/>
</dbReference>
<sequence>MPHQLPHHPNRLASRTASPNLKILQLNCHMSPEATLSALNNSPQFTFLVLQKPWINPYTLSPPKHREWRGYTSFDHRPKNWHDRHRMCIYVRTTINSQAVTQLSGGGQFLLALDVSCQLATMSETT</sequence>
<dbReference type="AlphaFoldDB" id="A0A2N5U6F2"/>
<name>A0A2N5U6F2_9BASI</name>
<evidence type="ECO:0000313" key="2">
    <source>
        <dbReference type="Proteomes" id="UP000235392"/>
    </source>
</evidence>
<evidence type="ECO:0000313" key="1">
    <source>
        <dbReference type="EMBL" id="PLW33312.1"/>
    </source>
</evidence>